<name>A0A0P1BP07_9BASI</name>
<reference evidence="4 5" key="1">
    <citation type="submission" date="2014-09" db="EMBL/GenBank/DDBJ databases">
        <authorList>
            <person name="Magalhaes I.L.F."/>
            <person name="Oliveira U."/>
            <person name="Santos F.R."/>
            <person name="Vidigal T.H.D.A."/>
            <person name="Brescovit A.D."/>
            <person name="Santos A.J."/>
        </authorList>
    </citation>
    <scope>NUCLEOTIDE SEQUENCE [LARGE SCALE GENOMIC DNA]</scope>
</reference>
<dbReference type="InterPro" id="IPR035979">
    <property type="entry name" value="RBD_domain_sf"/>
</dbReference>
<feature type="domain" description="RRM" evidence="3">
    <location>
        <begin position="573"/>
        <end position="659"/>
    </location>
</feature>
<feature type="compositionally biased region" description="Polar residues" evidence="2">
    <location>
        <begin position="100"/>
        <end position="113"/>
    </location>
</feature>
<evidence type="ECO:0000256" key="2">
    <source>
        <dbReference type="SAM" id="MobiDB-lite"/>
    </source>
</evidence>
<feature type="compositionally biased region" description="Polar residues" evidence="2">
    <location>
        <begin position="811"/>
        <end position="822"/>
    </location>
</feature>
<evidence type="ECO:0000313" key="5">
    <source>
        <dbReference type="Proteomes" id="UP000054845"/>
    </source>
</evidence>
<sequence>MSQSQGRSRQSSERSAADRGTPNSSGQVHFRGHTPVNRPRHLQTSEKLQLGTAVLSAGSDAVLLARRARRSELYAHRAGTSTIAEDVNDGTVNAATASNEELSMSMGSQVDCSTSDDESPSVARRSRIQSQQLDLADMVESSEGVDFSEPVIVDVPSSIPSSPSRGRSNSHVPSPTSTPAHPRFPNSRLRSGSLLQEKGEEIGSRTVQWHDAVAGTSGMIAVPAPFLQLPSLTTLRQVSSDSQHHPIPFCMPSSGHVARGSSAPDAVRSDVAAEGTIKPHKASNASATARKISGTSTRSKSTANTANTSQDLADMSLDRSHSCNTPDTSLESITSAHWSIRPFLNAQSEANGSSRPPLEVALGKISPGIRADTNIAKGRAGSFYTAIHTTPAEEEAIAAAIGAGIYRRASPLERVDETDPMPSDLTECQLCGCYCRYLTTLKPCGHQACATCTSNGINQVSASPPRPHTCANCLVPVQGISLSSGIAHGTTGTAPTALNDTSALADSSEIARSEQHRSVKVDSSTDEARVRTISRNQEPSNAAPYSPPSPETTSRNWQQLRSTSITQAPAIGAVVRIDNIPWTVAQSEIVEWIADIDGVLADFDVVPQPVHVPIELPTGKTSSSCFIECRDRAAAMKLIRKRNNTRLRGRPVSLIMSTPQALRNEILPSYATYASGLLPQTGEGPVHFSEWEMLQLRSLLTNGSPQLKGPVKVVDYVTSILRLLPQSTSPYLVSLVDNCLRDIISAVSGTRAENASLHTSFARLLAQVVVCLPLLPDQKLSLVQRGRAAAREFPDEIRAKIDRLVRKLETLDSQSPATSSQDAHIRGTVTHSPRNEPLTPRAGGPTRDFPPMPARSTENPSITHMGLGIAQGVLSAPPFFSPAGPPLGEHGLGLQHLHPPHLVWQPLYPFAWPAPPPHGLDTRSPVEPQAALPPSFSPHITSEVVRTHMMGLLPTLPPQTSSQHPLLCPLPSDDPVAFEAYISRLASELSTQALYSQDPDQPPASG</sequence>
<dbReference type="InterPro" id="IPR000504">
    <property type="entry name" value="RRM_dom"/>
</dbReference>
<feature type="region of interest" description="Disordered" evidence="2">
    <location>
        <begin position="811"/>
        <end position="860"/>
    </location>
</feature>
<dbReference type="Proteomes" id="UP000054845">
    <property type="component" value="Unassembled WGS sequence"/>
</dbReference>
<feature type="compositionally biased region" description="Polar residues" evidence="2">
    <location>
        <begin position="283"/>
        <end position="311"/>
    </location>
</feature>
<feature type="compositionally biased region" description="Low complexity" evidence="2">
    <location>
        <begin position="148"/>
        <end position="172"/>
    </location>
</feature>
<accession>A0A0P1BP07</accession>
<dbReference type="PROSITE" id="PS50102">
    <property type="entry name" value="RRM"/>
    <property type="match status" value="1"/>
</dbReference>
<dbReference type="OrthoDB" id="336240at2759"/>
<dbReference type="EMBL" id="CCYA01000265">
    <property type="protein sequence ID" value="CEH17678.1"/>
    <property type="molecule type" value="Genomic_DNA"/>
</dbReference>
<dbReference type="SUPFAM" id="SSF54928">
    <property type="entry name" value="RNA-binding domain, RBD"/>
    <property type="match status" value="1"/>
</dbReference>
<feature type="region of interest" description="Disordered" evidence="2">
    <location>
        <begin position="100"/>
        <end position="189"/>
    </location>
</feature>
<feature type="region of interest" description="Disordered" evidence="2">
    <location>
        <begin position="1"/>
        <end position="43"/>
    </location>
</feature>
<dbReference type="InterPro" id="IPR012677">
    <property type="entry name" value="Nucleotide-bd_a/b_plait_sf"/>
</dbReference>
<dbReference type="STRING" id="401625.A0A0P1BP07"/>
<evidence type="ECO:0000256" key="1">
    <source>
        <dbReference type="PROSITE-ProRule" id="PRU00176"/>
    </source>
</evidence>
<dbReference type="Gene3D" id="3.30.70.330">
    <property type="match status" value="1"/>
</dbReference>
<protein>
    <submittedName>
        <fullName evidence="4">Zinc finger, RING/FYVE/PHD-type</fullName>
    </submittedName>
</protein>
<organism evidence="4 5">
    <name type="scientific">Ceraceosorus bombacis</name>
    <dbReference type="NCBI Taxonomy" id="401625"/>
    <lineage>
        <taxon>Eukaryota</taxon>
        <taxon>Fungi</taxon>
        <taxon>Dikarya</taxon>
        <taxon>Basidiomycota</taxon>
        <taxon>Ustilaginomycotina</taxon>
        <taxon>Exobasidiomycetes</taxon>
        <taxon>Ceraceosorales</taxon>
        <taxon>Ceraceosoraceae</taxon>
        <taxon>Ceraceosorus</taxon>
    </lineage>
</organism>
<feature type="region of interest" description="Disordered" evidence="2">
    <location>
        <begin position="508"/>
        <end position="558"/>
    </location>
</feature>
<evidence type="ECO:0000313" key="4">
    <source>
        <dbReference type="EMBL" id="CEH17678.1"/>
    </source>
</evidence>
<keyword evidence="1" id="KW-0694">RNA-binding</keyword>
<proteinExistence type="predicted"/>
<feature type="compositionally biased region" description="Basic and acidic residues" evidence="2">
    <location>
        <begin position="509"/>
        <end position="520"/>
    </location>
</feature>
<dbReference type="GO" id="GO:0003723">
    <property type="term" value="F:RNA binding"/>
    <property type="evidence" value="ECO:0007669"/>
    <property type="project" value="UniProtKB-UniRule"/>
</dbReference>
<feature type="region of interest" description="Disordered" evidence="2">
    <location>
        <begin position="274"/>
        <end position="329"/>
    </location>
</feature>
<keyword evidence="5" id="KW-1185">Reference proteome</keyword>
<dbReference type="AlphaFoldDB" id="A0A0P1BP07"/>
<evidence type="ECO:0000259" key="3">
    <source>
        <dbReference type="PROSITE" id="PS50102"/>
    </source>
</evidence>